<dbReference type="EMBL" id="CVQH01021752">
    <property type="protein sequence ID" value="CRK31501.1"/>
    <property type="molecule type" value="Genomic_DNA"/>
</dbReference>
<organism evidence="3 4">
    <name type="scientific">Verticillium longisporum</name>
    <name type="common">Verticillium dahliae var. longisporum</name>
    <dbReference type="NCBI Taxonomy" id="100787"/>
    <lineage>
        <taxon>Eukaryota</taxon>
        <taxon>Fungi</taxon>
        <taxon>Dikarya</taxon>
        <taxon>Ascomycota</taxon>
        <taxon>Pezizomycotina</taxon>
        <taxon>Sordariomycetes</taxon>
        <taxon>Hypocreomycetidae</taxon>
        <taxon>Glomerellales</taxon>
        <taxon>Plectosphaerellaceae</taxon>
        <taxon>Verticillium</taxon>
    </lineage>
</organism>
<reference evidence="3 4" key="1">
    <citation type="submission" date="2015-05" db="EMBL/GenBank/DDBJ databases">
        <authorList>
            <person name="Wang D.B."/>
            <person name="Wang M."/>
        </authorList>
    </citation>
    <scope>NUCLEOTIDE SEQUENCE [LARGE SCALE GENOMIC DNA]</scope>
    <source>
        <strain evidence="3">VL1</strain>
    </source>
</reference>
<gene>
    <name evidence="3" type="ORF">BN1708_015959</name>
</gene>
<dbReference type="InterPro" id="IPR004177">
    <property type="entry name" value="DDHD_dom"/>
</dbReference>
<name>A0A0G4MBI5_VERLO</name>
<dbReference type="Gene3D" id="3.40.50.1820">
    <property type="entry name" value="alpha/beta hydrolase"/>
    <property type="match status" value="1"/>
</dbReference>
<dbReference type="GO" id="GO:0046872">
    <property type="term" value="F:metal ion binding"/>
    <property type="evidence" value="ECO:0007669"/>
    <property type="project" value="InterPro"/>
</dbReference>
<dbReference type="InterPro" id="IPR029058">
    <property type="entry name" value="AB_hydrolase_fold"/>
</dbReference>
<dbReference type="InterPro" id="IPR058055">
    <property type="entry name" value="PA-PLA1"/>
</dbReference>
<feature type="domain" description="DDHD" evidence="2">
    <location>
        <begin position="743"/>
        <end position="949"/>
    </location>
</feature>
<proteinExistence type="predicted"/>
<dbReference type="Proteomes" id="UP000044602">
    <property type="component" value="Unassembled WGS sequence"/>
</dbReference>
<dbReference type="PANTHER" id="PTHR23509">
    <property type="entry name" value="PA-PL1 PHOSPHOLIPASE FAMILY"/>
    <property type="match status" value="1"/>
</dbReference>
<evidence type="ECO:0000313" key="3">
    <source>
        <dbReference type="EMBL" id="CRK31501.1"/>
    </source>
</evidence>
<dbReference type="AlphaFoldDB" id="A0A0G4MBI5"/>
<dbReference type="STRING" id="100787.A0A0G4MBI5"/>
<feature type="region of interest" description="Disordered" evidence="1">
    <location>
        <begin position="205"/>
        <end position="243"/>
    </location>
</feature>
<evidence type="ECO:0000256" key="1">
    <source>
        <dbReference type="SAM" id="MobiDB-lite"/>
    </source>
</evidence>
<accession>A0A0G4MBI5</accession>
<dbReference type="GO" id="GO:0005737">
    <property type="term" value="C:cytoplasm"/>
    <property type="evidence" value="ECO:0007669"/>
    <property type="project" value="TreeGrafter"/>
</dbReference>
<dbReference type="Pfam" id="PF02862">
    <property type="entry name" value="DDHD"/>
    <property type="match status" value="2"/>
</dbReference>
<dbReference type="PANTHER" id="PTHR23509:SF6">
    <property type="entry name" value="PHOSPHOLIPASE C1020.13C-RELATED"/>
    <property type="match status" value="1"/>
</dbReference>
<sequence length="974" mass="107204">MSAVGHTYQQNCRLAPITYESSNNAPDDTPRVNAQYFYTSLIPIDDPLSPGTLAYASDAKSAKSRLRPFSQGDNIALEKAWLSLASDQDDAAHRKARDSTSLGPILEKANDRKLASLVQRLALKHLKKHVGSVTSQSISAAQPMAESTTAASLCCSELYLDVSTDLQNTFCALVRMRQSSLIADNVIQKVMLELKRMLLDLETGDGSIDKQQPKSSSSRKRADSTRSARLSLGSPPVGEELTKGGFLRFRTSLRADQENQRLQPLADAVLSRVAMDDGLSGTPFARVESYGSTPESMASAFGGREDQNEGTVTRDARHPGPERGANRTREKLEDPHTLNIDDADPQVSRRALEVPVGISRLHKVSLPSLQMKPIYWSPVNDIAVVLRGTWFYRDTMNPLPPTVANQVEAGYRELRPYTETWSDELRCAIDVGPLGEEKVSHPLWPNDRQRSDDDLAADEPVISTDPFCSAHCFRGEAAAQGSIAPEPGVKIAEQPSKSFASYHVIYKDASNAFLLKPSLKPSAYYGRRPVAKIMRGTTIGIPVVRGFDQDAWDRIQNKKHAENSAGTNAASSSSTGTRIEICPACKAQADRGQVTDLILVCHGIGQKFAERVESFHFTHAINAFRREVNMELSNPALNGSLREAQNGIMVLPVNWRHTLTDIMFDIPFYMSHHKGQMIEALVKEANRVYRLWCRNNPGFHDKGRVHLIGHSLGSAMAVDILSRQPNRVPLLDLSLPSPRADVFEFDTVNLFLAGSPAGFFMLLERGMLVPRRGRSKPEAEPSDVKDQDVTSEAGSFGCMAVDNVYNILAREDPIAYLLNGTIDPVYAASLKTAYVPSTATSLLKYVGDTMRSIIPGTAPAPATDAARGEAPKPFMARLPSQLELEVHDFSREEIAERKAYLLNDNGQVDFFLRSGGGPLEIQYLNMLSAHSSYWLSRDFIRMLCVEVGRKPGRNNTIPAMRAQKATKRLVATTG</sequence>
<feature type="compositionally biased region" description="Basic and acidic residues" evidence="1">
    <location>
        <begin position="303"/>
        <end position="336"/>
    </location>
</feature>
<protein>
    <recommendedName>
        <fullName evidence="2">DDHD domain-containing protein</fullName>
    </recommendedName>
</protein>
<evidence type="ECO:0000259" key="2">
    <source>
        <dbReference type="PROSITE" id="PS51043"/>
    </source>
</evidence>
<dbReference type="PROSITE" id="PS51043">
    <property type="entry name" value="DDHD"/>
    <property type="match status" value="1"/>
</dbReference>
<evidence type="ECO:0000313" key="4">
    <source>
        <dbReference type="Proteomes" id="UP000044602"/>
    </source>
</evidence>
<feature type="region of interest" description="Disordered" evidence="1">
    <location>
        <begin position="285"/>
        <end position="342"/>
    </location>
</feature>
<dbReference type="GO" id="GO:0004620">
    <property type="term" value="F:phospholipase activity"/>
    <property type="evidence" value="ECO:0007669"/>
    <property type="project" value="TreeGrafter"/>
</dbReference>
<keyword evidence="4" id="KW-1185">Reference proteome</keyword>
<dbReference type="SUPFAM" id="SSF53474">
    <property type="entry name" value="alpha/beta-Hydrolases"/>
    <property type="match status" value="2"/>
</dbReference>
<dbReference type="SMART" id="SM01127">
    <property type="entry name" value="DDHD"/>
    <property type="match status" value="1"/>
</dbReference>